<evidence type="ECO:0000256" key="2">
    <source>
        <dbReference type="HAMAP-Rule" id="MF_00296"/>
    </source>
</evidence>
<dbReference type="InterPro" id="IPR000073">
    <property type="entry name" value="AB_hydrolase_1"/>
</dbReference>
<dbReference type="GO" id="GO:0009086">
    <property type="term" value="P:methionine biosynthetic process"/>
    <property type="evidence" value="ECO:0007669"/>
    <property type="project" value="TreeGrafter"/>
</dbReference>
<dbReference type="GO" id="GO:0004414">
    <property type="term" value="F:homoserine O-acetyltransferase activity"/>
    <property type="evidence" value="ECO:0007669"/>
    <property type="project" value="TreeGrafter"/>
</dbReference>
<comment type="similarity">
    <text evidence="2">Belongs to the AB hydrolase superfamily. MetX family.</text>
</comment>
<dbReference type="OrthoDB" id="9800754at2"/>
<keyword evidence="2" id="KW-0012">Acyltransferase</keyword>
<reference evidence="5 6" key="1">
    <citation type="submission" date="2018-07" db="EMBL/GenBank/DDBJ databases">
        <title>Genomic Encyclopedia of Type Strains, Phase III (KMG-III): the genomes of soil and plant-associated and newly described type strains.</title>
        <authorList>
            <person name="Whitman W."/>
        </authorList>
    </citation>
    <scope>NUCLEOTIDE SEQUENCE [LARGE SCALE GENOMIC DNA]</scope>
    <source>
        <strain evidence="5 6">CECT 8488</strain>
    </source>
</reference>
<accession>A0A3D9HDY2</accession>
<dbReference type="Gene3D" id="1.10.1740.110">
    <property type="match status" value="1"/>
</dbReference>
<dbReference type="InterPro" id="IPR008220">
    <property type="entry name" value="HAT_MetX-like"/>
</dbReference>
<dbReference type="GO" id="GO:0009092">
    <property type="term" value="P:homoserine metabolic process"/>
    <property type="evidence" value="ECO:0007669"/>
    <property type="project" value="TreeGrafter"/>
</dbReference>
<keyword evidence="6" id="KW-1185">Reference proteome</keyword>
<dbReference type="PIRSF" id="PIRSF000443">
    <property type="entry name" value="Homoser_Ac_trans"/>
    <property type="match status" value="1"/>
</dbReference>
<keyword evidence="2" id="KW-0963">Cytoplasm</keyword>
<feature type="domain" description="AB hydrolase-1" evidence="4">
    <location>
        <begin position="160"/>
        <end position="362"/>
    </location>
</feature>
<dbReference type="GO" id="GO:0005737">
    <property type="term" value="C:cytoplasm"/>
    <property type="evidence" value="ECO:0007669"/>
    <property type="project" value="UniProtKB-SubCell"/>
</dbReference>
<dbReference type="EMBL" id="QRDW01000009">
    <property type="protein sequence ID" value="RED47683.1"/>
    <property type="molecule type" value="Genomic_DNA"/>
</dbReference>
<dbReference type="AlphaFoldDB" id="A0A3D9HDY2"/>
<name>A0A3D9HDY2_9PROT</name>
<protein>
    <recommendedName>
        <fullName evidence="2">Probable acyltransferase</fullName>
        <ecNumber evidence="2">2.3.1.-</ecNumber>
    </recommendedName>
</protein>
<dbReference type="InterPro" id="IPR029058">
    <property type="entry name" value="AB_hydrolase_fold"/>
</dbReference>
<gene>
    <name evidence="5" type="ORF">DFP90_10947</name>
</gene>
<dbReference type="Proteomes" id="UP000256845">
    <property type="component" value="Unassembled WGS sequence"/>
</dbReference>
<proteinExistence type="inferred from homology"/>
<keyword evidence="1 2" id="KW-0808">Transferase</keyword>
<evidence type="ECO:0000259" key="4">
    <source>
        <dbReference type="Pfam" id="PF00561"/>
    </source>
</evidence>
<feature type="active site" evidence="2 3">
    <location>
        <position position="345"/>
    </location>
</feature>
<keyword evidence="2" id="KW-0028">Amino-acid biosynthesis</keyword>
<comment type="subcellular location">
    <subcellularLocation>
        <location evidence="2">Cytoplasm</location>
    </subcellularLocation>
</comment>
<dbReference type="PANTHER" id="PTHR32268:SF11">
    <property type="entry name" value="HOMOSERINE O-ACETYLTRANSFERASE"/>
    <property type="match status" value="1"/>
</dbReference>
<evidence type="ECO:0000256" key="3">
    <source>
        <dbReference type="PIRSR" id="PIRSR000443-1"/>
    </source>
</evidence>
<comment type="caution">
    <text evidence="2">Lacks conserved residue(s) required for the propagation of feature annotation.</text>
</comment>
<dbReference type="SUPFAM" id="SSF53474">
    <property type="entry name" value="alpha/beta-Hydrolases"/>
    <property type="match status" value="1"/>
</dbReference>
<feature type="active site" description="Nucleophile" evidence="3">
    <location>
        <position position="187"/>
    </location>
</feature>
<dbReference type="EC" id="2.3.1.-" evidence="2"/>
<dbReference type="Pfam" id="PF00561">
    <property type="entry name" value="Abhydrolase_1"/>
    <property type="match status" value="1"/>
</dbReference>
<comment type="subunit">
    <text evidence="2">Homodimer.</text>
</comment>
<sequence length="397" mass="43398">MRTGQRFPGIARLYLFILAIFISTISFARADETPPLLTEKKVFQMESYQTVGGAVIRDVKVGWESYGNLNQDKSNAILIAHYFSGNSHAAGKYAPDDKAAGYWDNIIGPGKAIDTDKYFVISADTLVNLGVHNPQVTTTGPASINPDTGKPYGLTFPVVTIEDFVHVQKALLDSLGIKKLHGVAGASMGSLQTLVWAAKYPEMVPRAMPVISPGASGTPYLIGMLKTWADPIKLDANWNGGDYYGKDLPKAGLGVALQSVTMDAFQAGWVAKHDNQWADQTQDPALNLKALYSVEKMLNERGQSRAAIADANHFLYLVRACQTYDIRADLDKIKAKFLFLPAEGDLIFPPEESMKLAETLKNQGNEVDLQVITGPLGHINGVVFLPQAEEKIRAWLE</sequence>
<feature type="active site" evidence="3">
    <location>
        <position position="378"/>
    </location>
</feature>
<dbReference type="Gene3D" id="3.40.50.1820">
    <property type="entry name" value="alpha/beta hydrolase"/>
    <property type="match status" value="1"/>
</dbReference>
<dbReference type="RefSeq" id="WP_115937838.1">
    <property type="nucleotide sequence ID" value="NZ_QRDW01000009.1"/>
</dbReference>
<evidence type="ECO:0000313" key="5">
    <source>
        <dbReference type="EMBL" id="RED47683.1"/>
    </source>
</evidence>
<comment type="caution">
    <text evidence="5">The sequence shown here is derived from an EMBL/GenBank/DDBJ whole genome shotgun (WGS) entry which is preliminary data.</text>
</comment>
<dbReference type="HAMAP" id="MF_00296">
    <property type="entry name" value="MetX_acyltransf"/>
    <property type="match status" value="1"/>
</dbReference>
<organism evidence="5 6">
    <name type="scientific">Aestuariispira insulae</name>
    <dbReference type="NCBI Taxonomy" id="1461337"/>
    <lineage>
        <taxon>Bacteria</taxon>
        <taxon>Pseudomonadati</taxon>
        <taxon>Pseudomonadota</taxon>
        <taxon>Alphaproteobacteria</taxon>
        <taxon>Rhodospirillales</taxon>
        <taxon>Kiloniellaceae</taxon>
        <taxon>Aestuariispira</taxon>
    </lineage>
</organism>
<dbReference type="PANTHER" id="PTHR32268">
    <property type="entry name" value="HOMOSERINE O-ACETYLTRANSFERASE"/>
    <property type="match status" value="1"/>
</dbReference>
<evidence type="ECO:0000256" key="1">
    <source>
        <dbReference type="ARBA" id="ARBA00022679"/>
    </source>
</evidence>
<evidence type="ECO:0000313" key="6">
    <source>
        <dbReference type="Proteomes" id="UP000256845"/>
    </source>
</evidence>
<dbReference type="NCBIfam" id="NF005262">
    <property type="entry name" value="PRK06765.1"/>
    <property type="match status" value="1"/>
</dbReference>